<dbReference type="Proteomes" id="UP000707352">
    <property type="component" value="Unassembled WGS sequence"/>
</dbReference>
<dbReference type="EMBL" id="JAATJS010000004">
    <property type="protein sequence ID" value="NIX77596.1"/>
    <property type="molecule type" value="Genomic_DNA"/>
</dbReference>
<evidence type="ECO:0000313" key="1">
    <source>
        <dbReference type="EMBL" id="NIX77596.1"/>
    </source>
</evidence>
<dbReference type="RefSeq" id="WP_167673494.1">
    <property type="nucleotide sequence ID" value="NZ_JAATJS010000004.1"/>
</dbReference>
<sequence>MYRVAFSGNDFDNYDLDKRRYFLHLPVSVTDLAAIPGGPKTGMRVIIYETGEMEMEAELEFSQEWDCWMARAFDDTIVYYPESLPPSFT</sequence>
<comment type="caution">
    <text evidence="1">The sequence shown here is derived from an EMBL/GenBank/DDBJ whole genome shotgun (WGS) entry which is preliminary data.</text>
</comment>
<keyword evidence="2" id="KW-1185">Reference proteome</keyword>
<reference evidence="1 2" key="1">
    <citation type="submission" date="2020-03" db="EMBL/GenBank/DDBJ databases">
        <title>The genome sequence of Microvirga sp. c23x22.</title>
        <authorList>
            <person name="Zhang X."/>
        </authorList>
    </citation>
    <scope>NUCLEOTIDE SEQUENCE [LARGE SCALE GENOMIC DNA]</scope>
    <source>
        <strain evidence="2">c23x22</strain>
    </source>
</reference>
<evidence type="ECO:0000313" key="2">
    <source>
        <dbReference type="Proteomes" id="UP000707352"/>
    </source>
</evidence>
<accession>A0ABX0VGI6</accession>
<name>A0ABX0VGI6_9HYPH</name>
<organism evidence="1 2">
    <name type="scientific">Microvirga terricola</name>
    <dbReference type="NCBI Taxonomy" id="2719797"/>
    <lineage>
        <taxon>Bacteria</taxon>
        <taxon>Pseudomonadati</taxon>
        <taxon>Pseudomonadota</taxon>
        <taxon>Alphaproteobacteria</taxon>
        <taxon>Hyphomicrobiales</taxon>
        <taxon>Methylobacteriaceae</taxon>
        <taxon>Microvirga</taxon>
    </lineage>
</organism>
<gene>
    <name evidence="1" type="ORF">HB375_13400</name>
</gene>
<proteinExistence type="predicted"/>
<protein>
    <submittedName>
        <fullName evidence="1">Uncharacterized protein</fullName>
    </submittedName>
</protein>